<feature type="domain" description="RRM" evidence="2">
    <location>
        <begin position="9"/>
        <end position="84"/>
    </location>
</feature>
<dbReference type="EMBL" id="JAZGQO010000021">
    <property type="protein sequence ID" value="KAK6165682.1"/>
    <property type="molecule type" value="Genomic_DNA"/>
</dbReference>
<dbReference type="InterPro" id="IPR012677">
    <property type="entry name" value="Nucleotide-bd_a/b_plait_sf"/>
</dbReference>
<dbReference type="PROSITE" id="PS50102">
    <property type="entry name" value="RRM"/>
    <property type="match status" value="1"/>
</dbReference>
<protein>
    <recommendedName>
        <fullName evidence="2">RRM domain-containing protein</fullName>
    </recommendedName>
</protein>
<dbReference type="InterPro" id="IPR000504">
    <property type="entry name" value="RRM_dom"/>
</dbReference>
<dbReference type="PANTHER" id="PTHR23147">
    <property type="entry name" value="SERINE/ARGININE RICH SPLICING FACTOR"/>
    <property type="match status" value="1"/>
</dbReference>
<dbReference type="AlphaFoldDB" id="A0AAN8FWM5"/>
<dbReference type="Proteomes" id="UP001347796">
    <property type="component" value="Unassembled WGS sequence"/>
</dbReference>
<organism evidence="3 4">
    <name type="scientific">Patella caerulea</name>
    <name type="common">Rayed Mediterranean limpet</name>
    <dbReference type="NCBI Taxonomy" id="87958"/>
    <lineage>
        <taxon>Eukaryota</taxon>
        <taxon>Metazoa</taxon>
        <taxon>Spiralia</taxon>
        <taxon>Lophotrochozoa</taxon>
        <taxon>Mollusca</taxon>
        <taxon>Gastropoda</taxon>
        <taxon>Patellogastropoda</taxon>
        <taxon>Patelloidea</taxon>
        <taxon>Patellidae</taxon>
        <taxon>Patella</taxon>
    </lineage>
</organism>
<accession>A0AAN8FWM5</accession>
<dbReference type="Pfam" id="PF00076">
    <property type="entry name" value="RRM_1"/>
    <property type="match status" value="1"/>
</dbReference>
<keyword evidence="1" id="KW-0694">RNA-binding</keyword>
<evidence type="ECO:0000313" key="4">
    <source>
        <dbReference type="Proteomes" id="UP001347796"/>
    </source>
</evidence>
<dbReference type="InterPro" id="IPR035979">
    <property type="entry name" value="RBD_domain_sf"/>
</dbReference>
<comment type="caution">
    <text evidence="3">The sequence shown here is derived from an EMBL/GenBank/DDBJ whole genome shotgun (WGS) entry which is preliminary data.</text>
</comment>
<keyword evidence="4" id="KW-1185">Reference proteome</keyword>
<dbReference type="SMART" id="SM00248">
    <property type="entry name" value="ANK"/>
    <property type="match status" value="6"/>
</dbReference>
<dbReference type="SMART" id="SM00360">
    <property type="entry name" value="RRM"/>
    <property type="match status" value="1"/>
</dbReference>
<gene>
    <name evidence="3" type="ORF">SNE40_022563</name>
</gene>
<dbReference type="Gene3D" id="1.25.40.20">
    <property type="entry name" value="Ankyrin repeat-containing domain"/>
    <property type="match status" value="2"/>
</dbReference>
<proteinExistence type="predicted"/>
<dbReference type="SUPFAM" id="SSF48403">
    <property type="entry name" value="Ankyrin repeat"/>
    <property type="match status" value="1"/>
</dbReference>
<evidence type="ECO:0000313" key="3">
    <source>
        <dbReference type="EMBL" id="KAK6165682.1"/>
    </source>
</evidence>
<dbReference type="InterPro" id="IPR002110">
    <property type="entry name" value="Ankyrin_rpt"/>
</dbReference>
<dbReference type="CDD" id="cd12373">
    <property type="entry name" value="RRM_SRSF3_like"/>
    <property type="match status" value="1"/>
</dbReference>
<sequence>MSWRHDQVNKIYVGDLPRDVPVSERELKQHFSYYGRLRSVWVSKNPVGFAFVKYENHQDAADAVDGLNGASICGVRIRVEHSTGGTVKNRACLRNSGEREVTSNRGTLNNFIPDDDRFFEYDEHGNIRYDSRQTNMIDKKDVRGSRLVRIKTLITQDPNIINDTTRYPTLLGEEAGQGNVDCVDFLLKSGALVDLKDSEGETATCRCLKASDDVSTYDKLMCLMLLIKAGANLYDGHNEDGMTPLMIAASVWDDLCLKEILKVGYLSRGNVKWRVIDDNYYKYRRSVYSGQRNKLHIYHQKYRTTVDYRDENGRNALHHCIRKNTSTSSSRVIACIHHLNEAGCSFTLKSNFSVGSVCFIEQALQAGSGAAVVKYLIDLGLKVNLNRCLQLATINLDLTAMKILLEAGADLRYKRNNCTILHMALLQLIQSEFYTLTSLPSDLNPHSEMKPVLKFLLENNLDPNTVCQGGGTPLLYSCWYRWYGYRFPLDYFVSENVSIQRFTYGNLDWCYEFWVGDDVCTDYDVEKKLELLKFLYDCGLTRTKCLTFKGGPNPDDVVIFGMSDFVEEPDSVICEWLDNMSATPPSLMYMCKHNVRQLLGRNIKNKVLHLGLPLAAQNAVLLKDILSSDCFDD</sequence>
<reference evidence="3 4" key="1">
    <citation type="submission" date="2024-01" db="EMBL/GenBank/DDBJ databases">
        <title>The genome of the rayed Mediterranean limpet Patella caerulea (Linnaeus, 1758).</title>
        <authorList>
            <person name="Anh-Thu Weber A."/>
            <person name="Halstead-Nussloch G."/>
        </authorList>
    </citation>
    <scope>NUCLEOTIDE SEQUENCE [LARGE SCALE GENOMIC DNA]</scope>
    <source>
        <strain evidence="3">AATW-2023a</strain>
        <tissue evidence="3">Whole specimen</tissue>
    </source>
</reference>
<evidence type="ECO:0000259" key="2">
    <source>
        <dbReference type="PROSITE" id="PS50102"/>
    </source>
</evidence>
<name>A0AAN8FWM5_PATCE</name>
<dbReference type="GO" id="GO:0003723">
    <property type="term" value="F:RNA binding"/>
    <property type="evidence" value="ECO:0007669"/>
    <property type="project" value="UniProtKB-UniRule"/>
</dbReference>
<evidence type="ECO:0000256" key="1">
    <source>
        <dbReference type="PROSITE-ProRule" id="PRU00176"/>
    </source>
</evidence>
<dbReference type="InterPro" id="IPR050907">
    <property type="entry name" value="SRSF"/>
</dbReference>
<dbReference type="SUPFAM" id="SSF54928">
    <property type="entry name" value="RNA-binding domain, RBD"/>
    <property type="match status" value="1"/>
</dbReference>
<dbReference type="InterPro" id="IPR036770">
    <property type="entry name" value="Ankyrin_rpt-contain_sf"/>
</dbReference>
<dbReference type="Gene3D" id="3.30.70.330">
    <property type="match status" value="1"/>
</dbReference>